<dbReference type="InterPro" id="IPR036010">
    <property type="entry name" value="2Fe-2S_ferredoxin-like_sf"/>
</dbReference>
<feature type="domain" description="2Fe-2S ferredoxin-type" evidence="6">
    <location>
        <begin position="1"/>
        <end position="77"/>
    </location>
</feature>
<dbReference type="InterPro" id="IPR001041">
    <property type="entry name" value="2Fe-2S_ferredoxin-type"/>
</dbReference>
<dbReference type="Pfam" id="PF01799">
    <property type="entry name" value="Fer2_2"/>
    <property type="match status" value="1"/>
</dbReference>
<reference evidence="7" key="1">
    <citation type="submission" date="2021-03" db="EMBL/GenBank/DDBJ databases">
        <authorList>
            <person name="So Y."/>
        </authorList>
    </citation>
    <scope>NUCLEOTIDE SEQUENCE</scope>
    <source>
        <strain evidence="7">SG15</strain>
    </source>
</reference>
<name>A0A940S849_9PROT</name>
<dbReference type="AlphaFoldDB" id="A0A940S849"/>
<dbReference type="PANTHER" id="PTHR44379:SF8">
    <property type="entry name" value="XANTHINE DEHYDROGENASE IRON-SULFUR-BINDING SUBUNIT XDHC-RELATED"/>
    <property type="match status" value="1"/>
</dbReference>
<keyword evidence="2" id="KW-0479">Metal-binding</keyword>
<keyword evidence="5" id="KW-0411">Iron-sulfur</keyword>
<protein>
    <submittedName>
        <fullName evidence="7">(2Fe-2S)-binding protein</fullName>
    </submittedName>
</protein>
<keyword evidence="3" id="KW-0560">Oxidoreductase</keyword>
<dbReference type="InterPro" id="IPR006058">
    <property type="entry name" value="2Fe2S_fd_BS"/>
</dbReference>
<dbReference type="Pfam" id="PF00111">
    <property type="entry name" value="Fer2"/>
    <property type="match status" value="1"/>
</dbReference>
<evidence type="ECO:0000256" key="1">
    <source>
        <dbReference type="ARBA" id="ARBA00022714"/>
    </source>
</evidence>
<gene>
    <name evidence="7" type="ORF">J5Y10_23245</name>
</gene>
<dbReference type="InterPro" id="IPR051452">
    <property type="entry name" value="Diverse_Oxidoreductases"/>
</dbReference>
<dbReference type="PROSITE" id="PS00197">
    <property type="entry name" value="2FE2S_FER_1"/>
    <property type="match status" value="1"/>
</dbReference>
<dbReference type="CDD" id="cd00207">
    <property type="entry name" value="fer2"/>
    <property type="match status" value="1"/>
</dbReference>
<evidence type="ECO:0000256" key="2">
    <source>
        <dbReference type="ARBA" id="ARBA00022723"/>
    </source>
</evidence>
<evidence type="ECO:0000259" key="6">
    <source>
        <dbReference type="PROSITE" id="PS51085"/>
    </source>
</evidence>
<dbReference type="GO" id="GO:0016491">
    <property type="term" value="F:oxidoreductase activity"/>
    <property type="evidence" value="ECO:0007669"/>
    <property type="project" value="UniProtKB-KW"/>
</dbReference>
<keyword evidence="4" id="KW-0408">Iron</keyword>
<proteinExistence type="predicted"/>
<sequence>MRLSLHVNGTTRAVEAEPRDTLADTLRDGAALTALHLGCEGGSCGACTVLLDGEPVRSCIVLAVTVEGREVRTLEGLAGDSVTEALKRAFHEEHALQCGYCTPGMLVTARDILRRFPGPDEAMIRRELAGQICRCTGYMGIVAAIRRVGEALQETSGAGA</sequence>
<keyword evidence="1" id="KW-0001">2Fe-2S</keyword>
<dbReference type="InterPro" id="IPR036884">
    <property type="entry name" value="2Fe-2S-bd_dom_sf"/>
</dbReference>
<evidence type="ECO:0000256" key="3">
    <source>
        <dbReference type="ARBA" id="ARBA00023002"/>
    </source>
</evidence>
<dbReference type="GO" id="GO:0051537">
    <property type="term" value="F:2 iron, 2 sulfur cluster binding"/>
    <property type="evidence" value="ECO:0007669"/>
    <property type="project" value="UniProtKB-KW"/>
</dbReference>
<accession>A0A940S849</accession>
<evidence type="ECO:0000313" key="8">
    <source>
        <dbReference type="Proteomes" id="UP000677537"/>
    </source>
</evidence>
<dbReference type="EMBL" id="JAGIZA010000020">
    <property type="protein sequence ID" value="MBP0495719.1"/>
    <property type="molecule type" value="Genomic_DNA"/>
</dbReference>
<dbReference type="GO" id="GO:0046872">
    <property type="term" value="F:metal ion binding"/>
    <property type="evidence" value="ECO:0007669"/>
    <property type="project" value="UniProtKB-KW"/>
</dbReference>
<dbReference type="Proteomes" id="UP000677537">
    <property type="component" value="Unassembled WGS sequence"/>
</dbReference>
<dbReference type="InterPro" id="IPR012675">
    <property type="entry name" value="Beta-grasp_dom_sf"/>
</dbReference>
<dbReference type="SUPFAM" id="SSF54292">
    <property type="entry name" value="2Fe-2S ferredoxin-like"/>
    <property type="match status" value="1"/>
</dbReference>
<dbReference type="Gene3D" id="1.10.150.120">
    <property type="entry name" value="[2Fe-2S]-binding domain"/>
    <property type="match status" value="1"/>
</dbReference>
<dbReference type="InterPro" id="IPR002888">
    <property type="entry name" value="2Fe-2S-bd"/>
</dbReference>
<dbReference type="PANTHER" id="PTHR44379">
    <property type="entry name" value="OXIDOREDUCTASE WITH IRON-SULFUR SUBUNIT"/>
    <property type="match status" value="1"/>
</dbReference>
<dbReference type="Gene3D" id="3.10.20.30">
    <property type="match status" value="1"/>
</dbReference>
<keyword evidence="8" id="KW-1185">Reference proteome</keyword>
<evidence type="ECO:0000256" key="5">
    <source>
        <dbReference type="ARBA" id="ARBA00023014"/>
    </source>
</evidence>
<dbReference type="RefSeq" id="WP_209376515.1">
    <property type="nucleotide sequence ID" value="NZ_JAGIZA010000020.1"/>
</dbReference>
<comment type="caution">
    <text evidence="7">The sequence shown here is derived from an EMBL/GenBank/DDBJ whole genome shotgun (WGS) entry which is preliminary data.</text>
</comment>
<evidence type="ECO:0000256" key="4">
    <source>
        <dbReference type="ARBA" id="ARBA00023004"/>
    </source>
</evidence>
<evidence type="ECO:0000313" key="7">
    <source>
        <dbReference type="EMBL" id="MBP0495719.1"/>
    </source>
</evidence>
<organism evidence="7 8">
    <name type="scientific">Roseomonas indoligenes</name>
    <dbReference type="NCBI Taxonomy" id="2820811"/>
    <lineage>
        <taxon>Bacteria</taxon>
        <taxon>Pseudomonadati</taxon>
        <taxon>Pseudomonadota</taxon>
        <taxon>Alphaproteobacteria</taxon>
        <taxon>Acetobacterales</taxon>
        <taxon>Roseomonadaceae</taxon>
        <taxon>Roseomonas</taxon>
    </lineage>
</organism>
<dbReference type="PROSITE" id="PS51085">
    <property type="entry name" value="2FE2S_FER_2"/>
    <property type="match status" value="1"/>
</dbReference>
<dbReference type="SUPFAM" id="SSF47741">
    <property type="entry name" value="CO dehydrogenase ISP C-domain like"/>
    <property type="match status" value="1"/>
</dbReference>